<evidence type="ECO:0000313" key="2">
    <source>
        <dbReference type="Proteomes" id="UP000316882"/>
    </source>
</evidence>
<dbReference type="GeneID" id="87613098"/>
<proteinExistence type="predicted"/>
<dbReference type="Proteomes" id="UP000316882">
    <property type="component" value="Unassembled WGS sequence"/>
</dbReference>
<comment type="caution">
    <text evidence="1">The sequence shown here is derived from an EMBL/GenBank/DDBJ whole genome shotgun (WGS) entry which is preliminary data.</text>
</comment>
<organism evidence="1 2">
    <name type="scientific">Brevibacillus parabrevis</name>
    <dbReference type="NCBI Taxonomy" id="54914"/>
    <lineage>
        <taxon>Bacteria</taxon>
        <taxon>Bacillati</taxon>
        <taxon>Bacillota</taxon>
        <taxon>Bacilli</taxon>
        <taxon>Bacillales</taxon>
        <taxon>Paenibacillaceae</taxon>
        <taxon>Brevibacillus</taxon>
    </lineage>
</organism>
<name>A0A4Y3PWZ1_BREPA</name>
<gene>
    <name evidence="1" type="ORF">BPA01_49810</name>
</gene>
<reference evidence="1 2" key="1">
    <citation type="submission" date="2019-06" db="EMBL/GenBank/DDBJ databases">
        <title>Whole genome shotgun sequence of Brevibacillus parabrevis NBRC 12334.</title>
        <authorList>
            <person name="Hosoyama A."/>
            <person name="Uohara A."/>
            <person name="Ohji S."/>
            <person name="Ichikawa N."/>
        </authorList>
    </citation>
    <scope>NUCLEOTIDE SEQUENCE [LARGE SCALE GENOMIC DNA]</scope>
    <source>
        <strain evidence="1 2">NBRC 12334</strain>
    </source>
</reference>
<accession>A0A4Y3PWZ1</accession>
<evidence type="ECO:0000313" key="1">
    <source>
        <dbReference type="EMBL" id="GEB35401.1"/>
    </source>
</evidence>
<keyword evidence="2" id="KW-1185">Reference proteome</keyword>
<sequence length="153" mass="17156">MRITIDFMKLLTTGSLGNFTGGETEEEIINLIGQPEIYTPERKSYPAFVIYGDLEFRLRKNKIETVVITLNNGTINMPNSIEIKNFNGGNELTIDFIKGLLSENGVSWTLDSVMSDQYQANYVSDKGVHFAFDLEESGVLTKIGIEYKLMANS</sequence>
<dbReference type="AlphaFoldDB" id="A0A4Y3PWZ1"/>
<dbReference type="EMBL" id="BJMH01000039">
    <property type="protein sequence ID" value="GEB35401.1"/>
    <property type="molecule type" value="Genomic_DNA"/>
</dbReference>
<dbReference type="RefSeq" id="WP_122966438.1">
    <property type="nucleotide sequence ID" value="NZ_BJMH01000039.1"/>
</dbReference>
<protein>
    <submittedName>
        <fullName evidence="1">Uncharacterized protein</fullName>
    </submittedName>
</protein>